<dbReference type="InterPro" id="IPR002347">
    <property type="entry name" value="SDR_fam"/>
</dbReference>
<evidence type="ECO:0000256" key="2">
    <source>
        <dbReference type="ARBA" id="ARBA00023002"/>
    </source>
</evidence>
<comment type="caution">
    <text evidence="3">The sequence shown here is derived from an EMBL/GenBank/DDBJ whole genome shotgun (WGS) entry which is preliminary data.</text>
</comment>
<dbReference type="EMBL" id="SGWX01000001">
    <property type="protein sequence ID" value="RZS61049.1"/>
    <property type="molecule type" value="Genomic_DNA"/>
</dbReference>
<dbReference type="OrthoDB" id="517007at2"/>
<sequence length="248" mass="25096">MRRLEDKVAVITGAGSGMGRATARLFVAEGAKVVIADINDDNAKAAADEFGDAAIAVHVDVSKADDVQAMLDAAVTTFGKVDILFNNAGFSGPHQPLDAVDDAFLDTLYGVNLRGVYLGIKYVIPHLRANGGGVVINTASAMGLKGRKGLAAYGAMKGGVVALTYGAALDLAEDNIRVNSICPGMIFTGLAGAAADGSSKVPDYAGASALGRFGRAEEIASAALFLASDDSSFVTGVNLPVDGGMVAG</sequence>
<evidence type="ECO:0000256" key="1">
    <source>
        <dbReference type="ARBA" id="ARBA00006484"/>
    </source>
</evidence>
<dbReference type="PRINTS" id="PR00080">
    <property type="entry name" value="SDRFAMILY"/>
</dbReference>
<accession>A0A4Q7M4W7</accession>
<organism evidence="3 4">
    <name type="scientific">Xylanimonas ulmi</name>
    <dbReference type="NCBI Taxonomy" id="228973"/>
    <lineage>
        <taxon>Bacteria</taxon>
        <taxon>Bacillati</taxon>
        <taxon>Actinomycetota</taxon>
        <taxon>Actinomycetes</taxon>
        <taxon>Micrococcales</taxon>
        <taxon>Promicromonosporaceae</taxon>
        <taxon>Xylanimonas</taxon>
    </lineage>
</organism>
<dbReference type="GO" id="GO:0016491">
    <property type="term" value="F:oxidoreductase activity"/>
    <property type="evidence" value="ECO:0007669"/>
    <property type="project" value="UniProtKB-KW"/>
</dbReference>
<protein>
    <submittedName>
        <fullName evidence="3">NAD(P)-dependent dehydrogenase (Short-subunit alcohol dehydrogenase family)</fullName>
    </submittedName>
</protein>
<gene>
    <name evidence="3" type="ORF">EV386_1330</name>
</gene>
<dbReference type="Pfam" id="PF13561">
    <property type="entry name" value="adh_short_C2"/>
    <property type="match status" value="1"/>
</dbReference>
<evidence type="ECO:0000313" key="4">
    <source>
        <dbReference type="Proteomes" id="UP000293852"/>
    </source>
</evidence>
<dbReference type="InterPro" id="IPR036291">
    <property type="entry name" value="NAD(P)-bd_dom_sf"/>
</dbReference>
<dbReference type="PANTHER" id="PTHR24321:SF8">
    <property type="entry name" value="ESTRADIOL 17-BETA-DEHYDROGENASE 8-RELATED"/>
    <property type="match status" value="1"/>
</dbReference>
<reference evidence="3 4" key="1">
    <citation type="submission" date="2019-02" db="EMBL/GenBank/DDBJ databases">
        <title>Sequencing the genomes of 1000 actinobacteria strains.</title>
        <authorList>
            <person name="Klenk H.-P."/>
        </authorList>
    </citation>
    <scope>NUCLEOTIDE SEQUENCE [LARGE SCALE GENOMIC DNA]</scope>
    <source>
        <strain evidence="3 4">DSM 16932</strain>
    </source>
</reference>
<dbReference type="Gene3D" id="3.40.50.720">
    <property type="entry name" value="NAD(P)-binding Rossmann-like Domain"/>
    <property type="match status" value="1"/>
</dbReference>
<dbReference type="AlphaFoldDB" id="A0A4Q7M4W7"/>
<dbReference type="PANTHER" id="PTHR24321">
    <property type="entry name" value="DEHYDROGENASES, SHORT CHAIN"/>
    <property type="match status" value="1"/>
</dbReference>
<dbReference type="SUPFAM" id="SSF51735">
    <property type="entry name" value="NAD(P)-binding Rossmann-fold domains"/>
    <property type="match status" value="1"/>
</dbReference>
<dbReference type="Proteomes" id="UP000293852">
    <property type="component" value="Unassembled WGS sequence"/>
</dbReference>
<evidence type="ECO:0000313" key="3">
    <source>
        <dbReference type="EMBL" id="RZS61049.1"/>
    </source>
</evidence>
<dbReference type="FunFam" id="3.40.50.720:FF:000084">
    <property type="entry name" value="Short-chain dehydrogenase reductase"/>
    <property type="match status" value="1"/>
</dbReference>
<comment type="similarity">
    <text evidence="1">Belongs to the short-chain dehydrogenases/reductases (SDR) family.</text>
</comment>
<dbReference type="NCBIfam" id="NF005559">
    <property type="entry name" value="PRK07231.1"/>
    <property type="match status" value="1"/>
</dbReference>
<dbReference type="PRINTS" id="PR00081">
    <property type="entry name" value="GDHRDH"/>
</dbReference>
<name>A0A4Q7M4W7_9MICO</name>
<proteinExistence type="inferred from homology"/>
<keyword evidence="2" id="KW-0560">Oxidoreductase</keyword>
<keyword evidence="4" id="KW-1185">Reference proteome</keyword>